<dbReference type="SUPFAM" id="SSF53850">
    <property type="entry name" value="Periplasmic binding protein-like II"/>
    <property type="match status" value="1"/>
</dbReference>
<reference evidence="6 7" key="1">
    <citation type="submission" date="2019-09" db="EMBL/GenBank/DDBJ databases">
        <title>Genome sequence of Rhodovastum atsumiense, a diverse member of the Acetobacteraceae family of non-sulfur purple photosynthetic bacteria.</title>
        <authorList>
            <person name="Meyer T."/>
            <person name="Kyndt J."/>
        </authorList>
    </citation>
    <scope>NUCLEOTIDE SEQUENCE [LARGE SCALE GENOMIC DNA]</scope>
    <source>
        <strain evidence="6 7">DSM 21279</strain>
    </source>
</reference>
<dbReference type="Pfam" id="PF03466">
    <property type="entry name" value="LysR_substrate"/>
    <property type="match status" value="1"/>
</dbReference>
<dbReference type="CDD" id="cd05466">
    <property type="entry name" value="PBP2_LTTR_substrate"/>
    <property type="match status" value="1"/>
</dbReference>
<name>A0A5M6IQB4_9PROT</name>
<dbReference type="GO" id="GO:0003677">
    <property type="term" value="F:DNA binding"/>
    <property type="evidence" value="ECO:0007669"/>
    <property type="project" value="UniProtKB-KW"/>
</dbReference>
<protein>
    <submittedName>
        <fullName evidence="6">LysR family transcriptional regulator</fullName>
    </submittedName>
</protein>
<keyword evidence="4" id="KW-0804">Transcription</keyword>
<dbReference type="InterPro" id="IPR050950">
    <property type="entry name" value="HTH-type_LysR_regulators"/>
</dbReference>
<dbReference type="Gene3D" id="3.40.190.290">
    <property type="match status" value="1"/>
</dbReference>
<dbReference type="Pfam" id="PF00126">
    <property type="entry name" value="HTH_1"/>
    <property type="match status" value="1"/>
</dbReference>
<dbReference type="InterPro" id="IPR000847">
    <property type="entry name" value="LysR_HTH_N"/>
</dbReference>
<evidence type="ECO:0000256" key="3">
    <source>
        <dbReference type="ARBA" id="ARBA00023125"/>
    </source>
</evidence>
<evidence type="ECO:0000313" key="6">
    <source>
        <dbReference type="EMBL" id="KAA5610119.1"/>
    </source>
</evidence>
<evidence type="ECO:0000256" key="1">
    <source>
        <dbReference type="ARBA" id="ARBA00009437"/>
    </source>
</evidence>
<proteinExistence type="inferred from homology"/>
<keyword evidence="3" id="KW-0238">DNA-binding</keyword>
<sequence>MGPTLRQIRSFLAVVEAGSVSEAAAALGLTQPAASQQLRELERSLGVRLLERAKGRVLPTAAGEAILAPARRALAAVDDIRAGVAAFRDGAAGRVRLGTGATACIHLLPPVLAALKAQVPGAEVIISIGNTTEMLRQVEEGSLDAALVTLPAPISRALCTTVVATDPLLALLPRDLVPPGRAALSATELLGLPLILYEPGGSTRAIIDGWFRRAGQVPQPVMELGSIEAIKVLVGNGSGGSVVPALALAGAAGEVPGAVACPLSPPLSRRLAIVLRREKVLDRVLRALLSGLQAHAGAGAAPSLS</sequence>
<feature type="domain" description="HTH lysR-type" evidence="5">
    <location>
        <begin position="3"/>
        <end position="60"/>
    </location>
</feature>
<dbReference type="EMBL" id="VWPK01000038">
    <property type="protein sequence ID" value="KAA5610119.1"/>
    <property type="molecule type" value="Genomic_DNA"/>
</dbReference>
<evidence type="ECO:0000256" key="2">
    <source>
        <dbReference type="ARBA" id="ARBA00023015"/>
    </source>
</evidence>
<dbReference type="Gene3D" id="1.10.10.10">
    <property type="entry name" value="Winged helix-like DNA-binding domain superfamily/Winged helix DNA-binding domain"/>
    <property type="match status" value="1"/>
</dbReference>
<dbReference type="FunFam" id="1.10.10.10:FF:000001">
    <property type="entry name" value="LysR family transcriptional regulator"/>
    <property type="match status" value="1"/>
</dbReference>
<dbReference type="SUPFAM" id="SSF46785">
    <property type="entry name" value="Winged helix' DNA-binding domain"/>
    <property type="match status" value="1"/>
</dbReference>
<evidence type="ECO:0000259" key="5">
    <source>
        <dbReference type="PROSITE" id="PS50931"/>
    </source>
</evidence>
<accession>A0A5M6IQB4</accession>
<dbReference type="InterPro" id="IPR005119">
    <property type="entry name" value="LysR_subst-bd"/>
</dbReference>
<keyword evidence="7" id="KW-1185">Reference proteome</keyword>
<dbReference type="OrthoDB" id="7840053at2"/>
<dbReference type="PANTHER" id="PTHR30419">
    <property type="entry name" value="HTH-TYPE TRANSCRIPTIONAL REGULATOR YBHD"/>
    <property type="match status" value="1"/>
</dbReference>
<dbReference type="PROSITE" id="PS50931">
    <property type="entry name" value="HTH_LYSR"/>
    <property type="match status" value="1"/>
</dbReference>
<organism evidence="6 7">
    <name type="scientific">Rhodovastum atsumiense</name>
    <dbReference type="NCBI Taxonomy" id="504468"/>
    <lineage>
        <taxon>Bacteria</taxon>
        <taxon>Pseudomonadati</taxon>
        <taxon>Pseudomonadota</taxon>
        <taxon>Alphaproteobacteria</taxon>
        <taxon>Acetobacterales</taxon>
        <taxon>Acetobacteraceae</taxon>
        <taxon>Rhodovastum</taxon>
    </lineage>
</organism>
<dbReference type="AlphaFoldDB" id="A0A5M6IQB4"/>
<dbReference type="GO" id="GO:0003700">
    <property type="term" value="F:DNA-binding transcription factor activity"/>
    <property type="evidence" value="ECO:0007669"/>
    <property type="project" value="InterPro"/>
</dbReference>
<dbReference type="PRINTS" id="PR00039">
    <property type="entry name" value="HTHLYSR"/>
</dbReference>
<gene>
    <name evidence="6" type="ORF">F1189_21120</name>
</gene>
<dbReference type="Proteomes" id="UP000325255">
    <property type="component" value="Unassembled WGS sequence"/>
</dbReference>
<comment type="similarity">
    <text evidence="1">Belongs to the LysR transcriptional regulatory family.</text>
</comment>
<evidence type="ECO:0000313" key="7">
    <source>
        <dbReference type="Proteomes" id="UP000325255"/>
    </source>
</evidence>
<comment type="caution">
    <text evidence="6">The sequence shown here is derived from an EMBL/GenBank/DDBJ whole genome shotgun (WGS) entry which is preliminary data.</text>
</comment>
<dbReference type="InterPro" id="IPR036390">
    <property type="entry name" value="WH_DNA-bd_sf"/>
</dbReference>
<keyword evidence="2" id="KW-0805">Transcription regulation</keyword>
<dbReference type="GO" id="GO:0005829">
    <property type="term" value="C:cytosol"/>
    <property type="evidence" value="ECO:0007669"/>
    <property type="project" value="TreeGrafter"/>
</dbReference>
<evidence type="ECO:0000256" key="4">
    <source>
        <dbReference type="ARBA" id="ARBA00023163"/>
    </source>
</evidence>
<dbReference type="InterPro" id="IPR036388">
    <property type="entry name" value="WH-like_DNA-bd_sf"/>
</dbReference>
<dbReference type="RefSeq" id="WP_150042861.1">
    <property type="nucleotide sequence ID" value="NZ_OW485601.1"/>
</dbReference>